<dbReference type="STRING" id="280332.CQ12_36185"/>
<name>A0A0R3KRB4_9BRAD</name>
<dbReference type="RefSeq" id="WP_057839180.1">
    <property type="nucleotide sequence ID" value="NZ_LLXZ01000186.1"/>
</dbReference>
<feature type="region of interest" description="Disordered" evidence="1">
    <location>
        <begin position="654"/>
        <end position="694"/>
    </location>
</feature>
<accession>A0A0R3KRB4</accession>
<protein>
    <recommendedName>
        <fullName evidence="2">Peptidoglycan binding-like domain-containing protein</fullName>
    </recommendedName>
</protein>
<gene>
    <name evidence="3" type="ORF">CQ12_36185</name>
</gene>
<feature type="region of interest" description="Disordered" evidence="1">
    <location>
        <begin position="526"/>
        <end position="577"/>
    </location>
</feature>
<dbReference type="EMBL" id="LLXZ01000186">
    <property type="protein sequence ID" value="KRQ98073.1"/>
    <property type="molecule type" value="Genomic_DNA"/>
</dbReference>
<dbReference type="SUPFAM" id="SSF47090">
    <property type="entry name" value="PGBD-like"/>
    <property type="match status" value="2"/>
</dbReference>
<evidence type="ECO:0000256" key="1">
    <source>
        <dbReference type="SAM" id="MobiDB-lite"/>
    </source>
</evidence>
<dbReference type="AlphaFoldDB" id="A0A0R3KRB4"/>
<feature type="region of interest" description="Disordered" evidence="1">
    <location>
        <begin position="780"/>
        <end position="810"/>
    </location>
</feature>
<dbReference type="InterPro" id="IPR036365">
    <property type="entry name" value="PGBD-like_sf"/>
</dbReference>
<dbReference type="Pfam" id="PF01471">
    <property type="entry name" value="PG_binding_1"/>
    <property type="match status" value="1"/>
</dbReference>
<organism evidence="3 4">
    <name type="scientific">Bradyrhizobium jicamae</name>
    <dbReference type="NCBI Taxonomy" id="280332"/>
    <lineage>
        <taxon>Bacteria</taxon>
        <taxon>Pseudomonadati</taxon>
        <taxon>Pseudomonadota</taxon>
        <taxon>Alphaproteobacteria</taxon>
        <taxon>Hyphomicrobiales</taxon>
        <taxon>Nitrobacteraceae</taxon>
        <taxon>Bradyrhizobium</taxon>
    </lineage>
</organism>
<feature type="compositionally biased region" description="Low complexity" evidence="1">
    <location>
        <begin position="780"/>
        <end position="789"/>
    </location>
</feature>
<feature type="compositionally biased region" description="Polar residues" evidence="1">
    <location>
        <begin position="547"/>
        <end position="567"/>
    </location>
</feature>
<dbReference type="InterPro" id="IPR002477">
    <property type="entry name" value="Peptidoglycan-bd-like"/>
</dbReference>
<evidence type="ECO:0000313" key="4">
    <source>
        <dbReference type="Proteomes" id="UP000050863"/>
    </source>
</evidence>
<comment type="caution">
    <text evidence="3">The sequence shown here is derived from an EMBL/GenBank/DDBJ whole genome shotgun (WGS) entry which is preliminary data.</text>
</comment>
<sequence length="976" mass="105950">MTDILEGDVRTFQLLKNPFFVLKVDPSTSLDRIAEAVEDALADAEISEGVIAEAREALINPRQRTNAELSYLFDSPPNQVARLVAALKASPTALLKEAERAAPLSRSNVLTELASRSPASSDILFSILDAQAHTAPADIFTKIQSVRRQAGVVSPSLETVKEALETLHEQHVKALLGGLKSAKAAAAPLRDCTRRILAQPDEDRLHALDRLLRSYAQFASSELGELEEHIAASVEDLKSRPATKNDIGTLSNYLQKWINLARPLIESEASKGRDEPRSRQLYFTIRNLCLDRANEHEDFISALAISETASEAFESLPRASEQLAEDDEVLRDRITERRIVPLKDFVDRVSKWTIAADLESGGFGPSAKGEARDLWLLFSTALGGLRQTKFADLPWILLRGLAINLNNEENSPVAAKVIIEQLLRLASDGGISAELVGSLREDLFAATKNAKEKRLLKLVEAGETSTALDALDDLLKIDLSAEDRAVYNQLKFKLQSQRNGRYIKWGFFGVVGLVLLVASISNNSGPSSSGSSSSARPVQPSFPSTPPRTNGDNFSNPRIPTPQTEPVDTSEIKPPIGSGNLLSRANIRYCRYQKARLKSIEGDLRSPYETDEFNKLADDYNARCSNFRYQENDLLVVEEEVRSKATLLSQDGRRITSSWRSRPPPPIIPGTGSSSSFEARPSGQSPPLAQLPPEIMGAPVAKPEARMQDDSATDLLNLDIALAAQKRLVDLGFFRGPVNGVWGPQSRSALKAFKSANGLSPDDNYDGSSADRLHSAAALRAPPGAKASADPGQESYYAPRAGTSINPLNRNDAARLHNKLRELGYYRANNNYLWSAASRDALKEFKTRNGLAADDVWDSVTEQTLMAAAAPSTPADIEAAFSASVAGAWTTDTKACHGASAGSDALVVTITAKGAETDGARCEFQSFSGSGVSWKVAAVCIIAGEARKTNITFTRLNEVLTWSSVKGTTKYLRCPG</sequence>
<dbReference type="InterPro" id="IPR036366">
    <property type="entry name" value="PGBDSf"/>
</dbReference>
<evidence type="ECO:0000259" key="2">
    <source>
        <dbReference type="Pfam" id="PF01471"/>
    </source>
</evidence>
<dbReference type="Gene3D" id="1.10.101.10">
    <property type="entry name" value="PGBD-like superfamily/PGBD"/>
    <property type="match status" value="1"/>
</dbReference>
<keyword evidence="4" id="KW-1185">Reference proteome</keyword>
<evidence type="ECO:0000313" key="3">
    <source>
        <dbReference type="EMBL" id="KRQ98073.1"/>
    </source>
</evidence>
<dbReference type="Proteomes" id="UP000050863">
    <property type="component" value="Unassembled WGS sequence"/>
</dbReference>
<feature type="domain" description="Peptidoglycan binding-like" evidence="2">
    <location>
        <begin position="723"/>
        <end position="766"/>
    </location>
</feature>
<reference evidence="3 4" key="1">
    <citation type="submission" date="2014-03" db="EMBL/GenBank/DDBJ databases">
        <title>Bradyrhizobium valentinum sp. nov., isolated from effective nodules of Lupinus mariae-josephae, a lupine endemic of basic-lime soils in Eastern Spain.</title>
        <authorList>
            <person name="Duran D."/>
            <person name="Rey L."/>
            <person name="Navarro A."/>
            <person name="Busquets A."/>
            <person name="Imperial J."/>
            <person name="Ruiz-Argueso T."/>
        </authorList>
    </citation>
    <scope>NUCLEOTIDE SEQUENCE [LARGE SCALE GENOMIC DNA]</scope>
    <source>
        <strain evidence="3 4">PAC68</strain>
    </source>
</reference>
<proteinExistence type="predicted"/>
<dbReference type="OrthoDB" id="8187370at2"/>